<dbReference type="EMBL" id="PDNB01000049">
    <property type="protein sequence ID" value="PGH13120.1"/>
    <property type="molecule type" value="Genomic_DNA"/>
</dbReference>
<gene>
    <name evidence="2" type="ORF">AJ79_03827</name>
</gene>
<reference evidence="2 3" key="1">
    <citation type="submission" date="2017-10" db="EMBL/GenBank/DDBJ databases">
        <title>Comparative genomics in systemic dimorphic fungi from Ajellomycetaceae.</title>
        <authorList>
            <person name="Munoz J.F."/>
            <person name="Mcewen J.G."/>
            <person name="Clay O.K."/>
            <person name="Cuomo C.A."/>
        </authorList>
    </citation>
    <scope>NUCLEOTIDE SEQUENCE [LARGE SCALE GENOMIC DNA]</scope>
    <source>
        <strain evidence="2 3">UAMH5409</strain>
    </source>
</reference>
<sequence length="92" mass="10338">MPTTDGNSRPLKTRMLSSRPVSKGIGETSTSMVLLVMRRRNNEDKNLVAKHSNRLNPAQAQESESIDGERWVEQRILVPMVRDSDSESESTP</sequence>
<evidence type="ECO:0000313" key="3">
    <source>
        <dbReference type="Proteomes" id="UP000223968"/>
    </source>
</evidence>
<dbReference type="Proteomes" id="UP000223968">
    <property type="component" value="Unassembled WGS sequence"/>
</dbReference>
<protein>
    <submittedName>
        <fullName evidence="2">Uncharacterized protein</fullName>
    </submittedName>
</protein>
<accession>A0A2B7XVT5</accession>
<proteinExistence type="predicted"/>
<organism evidence="2 3">
    <name type="scientific">Helicocarpus griseus UAMH5409</name>
    <dbReference type="NCBI Taxonomy" id="1447875"/>
    <lineage>
        <taxon>Eukaryota</taxon>
        <taxon>Fungi</taxon>
        <taxon>Dikarya</taxon>
        <taxon>Ascomycota</taxon>
        <taxon>Pezizomycotina</taxon>
        <taxon>Eurotiomycetes</taxon>
        <taxon>Eurotiomycetidae</taxon>
        <taxon>Onygenales</taxon>
        <taxon>Ajellomycetaceae</taxon>
        <taxon>Helicocarpus</taxon>
    </lineage>
</organism>
<evidence type="ECO:0000256" key="1">
    <source>
        <dbReference type="SAM" id="MobiDB-lite"/>
    </source>
</evidence>
<evidence type="ECO:0000313" key="2">
    <source>
        <dbReference type="EMBL" id="PGH13120.1"/>
    </source>
</evidence>
<comment type="caution">
    <text evidence="2">The sequence shown here is derived from an EMBL/GenBank/DDBJ whole genome shotgun (WGS) entry which is preliminary data.</text>
</comment>
<name>A0A2B7XVT5_9EURO</name>
<feature type="region of interest" description="Disordered" evidence="1">
    <location>
        <begin position="1"/>
        <end position="25"/>
    </location>
</feature>
<keyword evidence="3" id="KW-1185">Reference proteome</keyword>
<dbReference type="AlphaFoldDB" id="A0A2B7XVT5"/>